<dbReference type="EMBL" id="MT274130">
    <property type="protein sequence ID" value="QLP89002.1"/>
    <property type="molecule type" value="Genomic_DNA"/>
</dbReference>
<evidence type="ECO:0000256" key="2">
    <source>
        <dbReference type="ARBA" id="ARBA00004448"/>
    </source>
</evidence>
<keyword evidence="13 17" id="KW-0830">Ubiquinone</keyword>
<keyword evidence="6" id="KW-0679">Respiratory chain</keyword>
<evidence type="ECO:0000313" key="21">
    <source>
        <dbReference type="EMBL" id="QLP89002.1"/>
    </source>
</evidence>
<keyword evidence="5 17" id="KW-0813">Transport</keyword>
<feature type="domain" description="NADH:quinone oxidoreductase/Mrp antiporter transmembrane" evidence="18">
    <location>
        <begin position="108"/>
        <end position="392"/>
    </location>
</feature>
<evidence type="ECO:0000259" key="19">
    <source>
        <dbReference type="Pfam" id="PF00662"/>
    </source>
</evidence>
<keyword evidence="11 17" id="KW-1133">Transmembrane helix</keyword>
<keyword evidence="7 17" id="KW-0812">Transmembrane</keyword>
<dbReference type="GO" id="GO:0042773">
    <property type="term" value="P:ATP synthesis coupled electron transport"/>
    <property type="evidence" value="ECO:0007669"/>
    <property type="project" value="InterPro"/>
</dbReference>
<dbReference type="PANTHER" id="PTHR42829">
    <property type="entry name" value="NADH-UBIQUINONE OXIDOREDUCTASE CHAIN 5"/>
    <property type="match status" value="1"/>
</dbReference>
<feature type="transmembrane region" description="Helical" evidence="17">
    <location>
        <begin position="153"/>
        <end position="173"/>
    </location>
</feature>
<accession>A0A7D6FJ73</accession>
<evidence type="ECO:0000256" key="8">
    <source>
        <dbReference type="ARBA" id="ARBA00022792"/>
    </source>
</evidence>
<dbReference type="InterPro" id="IPR001516">
    <property type="entry name" value="Proton_antipo_N"/>
</dbReference>
<evidence type="ECO:0000256" key="14">
    <source>
        <dbReference type="ARBA" id="ARBA00023128"/>
    </source>
</evidence>
<evidence type="ECO:0000256" key="15">
    <source>
        <dbReference type="ARBA" id="ARBA00023136"/>
    </source>
</evidence>
<dbReference type="Pfam" id="PF06455">
    <property type="entry name" value="NADH5_C"/>
    <property type="match status" value="1"/>
</dbReference>
<evidence type="ECO:0000256" key="17">
    <source>
        <dbReference type="RuleBase" id="RU003404"/>
    </source>
</evidence>
<protein>
    <recommendedName>
        <fullName evidence="4 17">NADH-ubiquinone oxidoreductase chain 5</fullName>
        <ecNumber evidence="3 17">7.1.1.2</ecNumber>
    </recommendedName>
</protein>
<dbReference type="AlphaFoldDB" id="A0A7D6FJ73"/>
<dbReference type="CTD" id="4540"/>
<dbReference type="GO" id="GO:0003954">
    <property type="term" value="F:NADH dehydrogenase activity"/>
    <property type="evidence" value="ECO:0007669"/>
    <property type="project" value="TreeGrafter"/>
</dbReference>
<feature type="domain" description="NADH-Ubiquinone oxidoreductase (complex I) chain 5 N-terminal" evidence="19">
    <location>
        <begin position="43"/>
        <end position="91"/>
    </location>
</feature>
<feature type="transmembrane region" description="Helical" evidence="17">
    <location>
        <begin position="379"/>
        <end position="401"/>
    </location>
</feature>
<dbReference type="RefSeq" id="YP_009918100.1">
    <property type="nucleotide sequence ID" value="NC_050282.1"/>
</dbReference>
<feature type="transmembrane region" description="Helical" evidence="17">
    <location>
        <begin position="422"/>
        <end position="446"/>
    </location>
</feature>
<evidence type="ECO:0000256" key="3">
    <source>
        <dbReference type="ARBA" id="ARBA00012944"/>
    </source>
</evidence>
<dbReference type="GeneID" id="58901358"/>
<evidence type="ECO:0000256" key="6">
    <source>
        <dbReference type="ARBA" id="ARBA00022660"/>
    </source>
</evidence>
<evidence type="ECO:0000256" key="7">
    <source>
        <dbReference type="ARBA" id="ARBA00022692"/>
    </source>
</evidence>
<evidence type="ECO:0000259" key="18">
    <source>
        <dbReference type="Pfam" id="PF00361"/>
    </source>
</evidence>
<evidence type="ECO:0000256" key="9">
    <source>
        <dbReference type="ARBA" id="ARBA00022967"/>
    </source>
</evidence>
<comment type="function">
    <text evidence="17">Core subunit of the mitochondrial membrane respiratory chain NADH dehydrogenase (Complex I) which catalyzes electron transfer from NADH through the respiratory chain, using ubiquinone as an electron acceptor. Essential for the catalytic activity and assembly of complex I.</text>
</comment>
<feature type="transmembrane region" description="Helical" evidence="17">
    <location>
        <begin position="300"/>
        <end position="320"/>
    </location>
</feature>
<evidence type="ECO:0000256" key="16">
    <source>
        <dbReference type="ARBA" id="ARBA00049551"/>
    </source>
</evidence>
<feature type="domain" description="NADH dehydrogenase subunit 5 C-terminal" evidence="20">
    <location>
        <begin position="395"/>
        <end position="575"/>
    </location>
</feature>
<evidence type="ECO:0000256" key="1">
    <source>
        <dbReference type="ARBA" id="ARBA00003257"/>
    </source>
</evidence>
<keyword evidence="8" id="KW-0999">Mitochondrion inner membrane</keyword>
<keyword evidence="9" id="KW-1278">Translocase</keyword>
<feature type="transmembrane region" description="Helical" evidence="17">
    <location>
        <begin position="458"/>
        <end position="476"/>
    </location>
</feature>
<evidence type="ECO:0000256" key="5">
    <source>
        <dbReference type="ARBA" id="ARBA00022448"/>
    </source>
</evidence>
<name>A0A7D6FJ73_9INSE</name>
<dbReference type="PANTHER" id="PTHR42829:SF2">
    <property type="entry name" value="NADH-UBIQUINONE OXIDOREDUCTASE CHAIN 5"/>
    <property type="match status" value="1"/>
</dbReference>
<reference evidence="21" key="1">
    <citation type="journal article" date="2020" name="PeerJ">
        <title>Six complete mitochondrial genomes of mayflies from three genera of Ephemerellidae (Insecta: Ephemeroptera) with inversion and translocation of trnI rearrangement and their phylogenetic relationships.</title>
        <authorList>
            <person name="Xu X.D."/>
            <person name="Jia Y.Y."/>
            <person name="Cao S.S."/>
            <person name="Zhang Z.Y."/>
            <person name="Storey K.B."/>
            <person name="Yu D.N."/>
            <person name="Zhang J.Y."/>
        </authorList>
    </citation>
    <scope>NUCLEOTIDE SEQUENCE</scope>
</reference>
<feature type="transmembrane region" description="Helical" evidence="17">
    <location>
        <begin position="341"/>
        <end position="359"/>
    </location>
</feature>
<gene>
    <name evidence="21" type="primary">ND5</name>
</gene>
<proteinExistence type="inferred from homology"/>
<feature type="transmembrane region" description="Helical" evidence="17">
    <location>
        <begin position="488"/>
        <end position="511"/>
    </location>
</feature>
<evidence type="ECO:0000259" key="20">
    <source>
        <dbReference type="Pfam" id="PF06455"/>
    </source>
</evidence>
<feature type="transmembrane region" description="Helical" evidence="17">
    <location>
        <begin position="51"/>
        <end position="76"/>
    </location>
</feature>
<dbReference type="GO" id="GO:0005743">
    <property type="term" value="C:mitochondrial inner membrane"/>
    <property type="evidence" value="ECO:0007669"/>
    <property type="project" value="UniProtKB-SubCell"/>
</dbReference>
<evidence type="ECO:0000256" key="13">
    <source>
        <dbReference type="ARBA" id="ARBA00023075"/>
    </source>
</evidence>
<feature type="transmembrane region" description="Helical" evidence="17">
    <location>
        <begin position="12"/>
        <end position="31"/>
    </location>
</feature>
<keyword evidence="12 17" id="KW-0520">NAD</keyword>
<dbReference type="EC" id="7.1.1.2" evidence="3 17"/>
<dbReference type="GO" id="GO:0015990">
    <property type="term" value="P:electron transport coupled proton transport"/>
    <property type="evidence" value="ECO:0007669"/>
    <property type="project" value="TreeGrafter"/>
</dbReference>
<feature type="transmembrane region" description="Helical" evidence="17">
    <location>
        <begin position="249"/>
        <end position="267"/>
    </location>
</feature>
<keyword evidence="15 17" id="KW-0472">Membrane</keyword>
<comment type="catalytic activity">
    <reaction evidence="16 17">
        <text>a ubiquinone + NADH + 5 H(+)(in) = a ubiquinol + NAD(+) + 4 H(+)(out)</text>
        <dbReference type="Rhea" id="RHEA:29091"/>
        <dbReference type="Rhea" id="RHEA-COMP:9565"/>
        <dbReference type="Rhea" id="RHEA-COMP:9566"/>
        <dbReference type="ChEBI" id="CHEBI:15378"/>
        <dbReference type="ChEBI" id="CHEBI:16389"/>
        <dbReference type="ChEBI" id="CHEBI:17976"/>
        <dbReference type="ChEBI" id="CHEBI:57540"/>
        <dbReference type="ChEBI" id="CHEBI:57945"/>
        <dbReference type="EC" id="7.1.1.2"/>
    </reaction>
</comment>
<keyword evidence="14 17" id="KW-0496">Mitochondrion</keyword>
<feature type="transmembrane region" description="Helical" evidence="17">
    <location>
        <begin position="219"/>
        <end position="237"/>
    </location>
</feature>
<evidence type="ECO:0000256" key="4">
    <source>
        <dbReference type="ARBA" id="ARBA00021096"/>
    </source>
</evidence>
<dbReference type="GO" id="GO:0008137">
    <property type="term" value="F:NADH dehydrogenase (ubiquinone) activity"/>
    <property type="evidence" value="ECO:0007669"/>
    <property type="project" value="UniProtKB-EC"/>
</dbReference>
<sequence>MLWSLSICNLSFVFLSSCSLSCLYVGIYFLLQEFTIFLEWEIISLQGVPIVMTILLDWMSLIFMSLVLLISSLVIFYSEEYMGGDYNINRFILLVLAFVLSMMFLIISPNLISILLGWDGLGLVSYCLVIYYQNVKSYNAGMLTALSNRIGDVALLMAIAWMLNFGSFNYIFYLEVMKSSLEMQIIGWLVVLAAMTKSAQIPFSAWLPAAMAAPTPVSALVHSSTLVTAGVYLLIRFSPLLEGTMPAKILMLISGLTMFMAGLGANFEYDLKKIIALSTLSQLGLMMCILSMGFYKLAYFHLLAHALFKALLFMCAGAVIHNMKDSQDIRNMGSLVTQMPYTVGCLSVANLALCGMPFLAGFYSKDLILEIVGMDTSSILIFLLYFVSTGLTVCYTARLVYYSLSGNPNLPNCHPMTDESYNMFLGMSGLMVMSIFGGSMLSWWLFPTPLMICLPLELKTLALTVSVFGAWLGFEAAKFNVAMKVKSLSYPSLVTFVGSMWFMPMLFTLGVSKSPLTTSYKLISTGDQGWSELLGGQGLYSNLLNLSQEAQSVHQNDLKIYLLGFVVWFTLLTMMLVFLI</sequence>
<feature type="transmembrane region" description="Helical" evidence="17">
    <location>
        <begin position="88"/>
        <end position="107"/>
    </location>
</feature>
<evidence type="ECO:0000256" key="11">
    <source>
        <dbReference type="ARBA" id="ARBA00022989"/>
    </source>
</evidence>
<dbReference type="InterPro" id="IPR010934">
    <property type="entry name" value="NADH_DH_su5_C"/>
</dbReference>
<dbReference type="PRINTS" id="PR01434">
    <property type="entry name" value="NADHDHGNASE5"/>
</dbReference>
<dbReference type="Pfam" id="PF00361">
    <property type="entry name" value="Proton_antipo_M"/>
    <property type="match status" value="1"/>
</dbReference>
<evidence type="ECO:0000256" key="12">
    <source>
        <dbReference type="ARBA" id="ARBA00023027"/>
    </source>
</evidence>
<dbReference type="InterPro" id="IPR001750">
    <property type="entry name" value="ND/Mrp_TM"/>
</dbReference>
<dbReference type="Pfam" id="PF00662">
    <property type="entry name" value="Proton_antipo_N"/>
    <property type="match status" value="1"/>
</dbReference>
<reference evidence="21" key="2">
    <citation type="submission" date="2020-04" db="EMBL/GenBank/DDBJ databases">
        <authorList>
            <person name="Xu X."/>
        </authorList>
    </citation>
    <scope>NUCLEOTIDE SEQUENCE</scope>
</reference>
<dbReference type="InterPro" id="IPR003945">
    <property type="entry name" value="NU5C-like"/>
</dbReference>
<feature type="transmembrane region" description="Helical" evidence="17">
    <location>
        <begin position="274"/>
        <end position="294"/>
    </location>
</feature>
<feature type="transmembrane region" description="Helical" evidence="17">
    <location>
        <begin position="185"/>
        <end position="207"/>
    </location>
</feature>
<organism evidence="21">
    <name type="scientific">Serratella zapekinae</name>
    <dbReference type="NCBI Taxonomy" id="2748051"/>
    <lineage>
        <taxon>Eukaryota</taxon>
        <taxon>Metazoa</taxon>
        <taxon>Ecdysozoa</taxon>
        <taxon>Arthropoda</taxon>
        <taxon>Hexapoda</taxon>
        <taxon>Insecta</taxon>
        <taxon>Pterygota</taxon>
        <taxon>Palaeoptera</taxon>
        <taxon>Ephemeroptera</taxon>
        <taxon>Pannota</taxon>
        <taxon>Ephemerellidae</taxon>
        <taxon>Serratella</taxon>
    </lineage>
</organism>
<comment type="subcellular location">
    <subcellularLocation>
        <location evidence="2">Mitochondrion inner membrane</location>
        <topology evidence="2">Multi-pass membrane protein</topology>
    </subcellularLocation>
</comment>
<comment type="similarity">
    <text evidence="17">Belongs to the complex I subunit 5 family.</text>
</comment>
<keyword evidence="10" id="KW-0249">Electron transport</keyword>
<geneLocation type="mitochondrion" evidence="21"/>
<feature type="transmembrane region" description="Helical" evidence="17">
    <location>
        <begin position="113"/>
        <end position="132"/>
    </location>
</feature>
<comment type="function">
    <text evidence="1">Core subunit of the mitochondrial membrane respiratory chain NADH dehydrogenase (Complex I) that is believed to belong to the minimal assembly required for catalysis. Complex I functions in the transfer of electrons from NADH to the respiratory chain. The immediate electron acceptor for the enzyme is believed to be ubiquinone.</text>
</comment>
<feature type="transmembrane region" description="Helical" evidence="17">
    <location>
        <begin position="560"/>
        <end position="579"/>
    </location>
</feature>
<evidence type="ECO:0000256" key="10">
    <source>
        <dbReference type="ARBA" id="ARBA00022982"/>
    </source>
</evidence>